<sequence>MTDSIVPWSYLYAENVMSDEIVDVHCRRIYFQHTGLTANFAVRFKIGPTIGRPSMIWPAIFALMYMRCRSNTISSTLL</sequence>
<name>A0A3M7QMT7_BRAPC</name>
<feature type="non-terminal residue" evidence="1">
    <location>
        <position position="78"/>
    </location>
</feature>
<gene>
    <name evidence="1" type="ORF">BpHYR1_013222</name>
</gene>
<protein>
    <submittedName>
        <fullName evidence="1">Uncharacterized protein</fullName>
    </submittedName>
</protein>
<reference evidence="1 2" key="1">
    <citation type="journal article" date="2018" name="Sci. Rep.">
        <title>Genomic signatures of local adaptation to the degree of environmental predictability in rotifers.</title>
        <authorList>
            <person name="Franch-Gras L."/>
            <person name="Hahn C."/>
            <person name="Garcia-Roger E.M."/>
            <person name="Carmona M.J."/>
            <person name="Serra M."/>
            <person name="Gomez A."/>
        </authorList>
    </citation>
    <scope>NUCLEOTIDE SEQUENCE [LARGE SCALE GENOMIC DNA]</scope>
    <source>
        <strain evidence="1">HYR1</strain>
    </source>
</reference>
<comment type="caution">
    <text evidence="1">The sequence shown here is derived from an EMBL/GenBank/DDBJ whole genome shotgun (WGS) entry which is preliminary data.</text>
</comment>
<evidence type="ECO:0000313" key="1">
    <source>
        <dbReference type="EMBL" id="RNA12381.1"/>
    </source>
</evidence>
<dbReference type="Proteomes" id="UP000276133">
    <property type="component" value="Unassembled WGS sequence"/>
</dbReference>
<organism evidence="1 2">
    <name type="scientific">Brachionus plicatilis</name>
    <name type="common">Marine rotifer</name>
    <name type="synonym">Brachionus muelleri</name>
    <dbReference type="NCBI Taxonomy" id="10195"/>
    <lineage>
        <taxon>Eukaryota</taxon>
        <taxon>Metazoa</taxon>
        <taxon>Spiralia</taxon>
        <taxon>Gnathifera</taxon>
        <taxon>Rotifera</taxon>
        <taxon>Eurotatoria</taxon>
        <taxon>Monogononta</taxon>
        <taxon>Pseudotrocha</taxon>
        <taxon>Ploima</taxon>
        <taxon>Brachionidae</taxon>
        <taxon>Brachionus</taxon>
    </lineage>
</organism>
<proteinExistence type="predicted"/>
<accession>A0A3M7QMT7</accession>
<evidence type="ECO:0000313" key="2">
    <source>
        <dbReference type="Proteomes" id="UP000276133"/>
    </source>
</evidence>
<keyword evidence="2" id="KW-1185">Reference proteome</keyword>
<dbReference type="EMBL" id="REGN01005701">
    <property type="protein sequence ID" value="RNA12381.1"/>
    <property type="molecule type" value="Genomic_DNA"/>
</dbReference>
<dbReference type="AlphaFoldDB" id="A0A3M7QMT7"/>